<dbReference type="SUPFAM" id="SSF55073">
    <property type="entry name" value="Nucleotide cyclase"/>
    <property type="match status" value="1"/>
</dbReference>
<dbReference type="AlphaFoldDB" id="A0A934SV06"/>
<comment type="caution">
    <text evidence="4">The sequence shown here is derived from an EMBL/GenBank/DDBJ whole genome shotgun (WGS) entry which is preliminary data.</text>
</comment>
<dbReference type="InterPro" id="IPR043128">
    <property type="entry name" value="Rev_trsase/Diguanyl_cyclase"/>
</dbReference>
<dbReference type="CDD" id="cd01949">
    <property type="entry name" value="GGDEF"/>
    <property type="match status" value="1"/>
</dbReference>
<dbReference type="Gene3D" id="3.20.20.450">
    <property type="entry name" value="EAL domain"/>
    <property type="match status" value="1"/>
</dbReference>
<dbReference type="FunFam" id="3.20.20.450:FF:000001">
    <property type="entry name" value="Cyclic di-GMP phosphodiesterase yahA"/>
    <property type="match status" value="1"/>
</dbReference>
<name>A0A934SV06_9BURK</name>
<dbReference type="PROSITE" id="PS50883">
    <property type="entry name" value="EAL"/>
    <property type="match status" value="1"/>
</dbReference>
<dbReference type="SMART" id="SM00267">
    <property type="entry name" value="GGDEF"/>
    <property type="match status" value="1"/>
</dbReference>
<dbReference type="RefSeq" id="WP_200593510.1">
    <property type="nucleotide sequence ID" value="NZ_JAEPBG010000007.1"/>
</dbReference>
<sequence length="505" mass="55542">MVFDFRGKRRADSGANGMEPARRLSHGAIDSHGMLHRCHAQAIYKQLHTMFQECFIGRRRELSLRREAGQAQFHAEHDPLTGLLNRDAFLRRLNEALNLAQQGGERVALAVLDIDRFRTWNEALGHVAGDQLLRLTAQRMQASLPPGVLLARTGGNEFAALLDDAKTPQPMVRARALLDALRQECTIAGTLVQLSARIGLSVFPEDASDCGELLRQAMGALRDAKTAGRERLRRHAPAAATRTVASAALESSLRHAAQRGELELHYQAKVDARSHRVSGCEALLRWRHPEQGLMLPERFIPLAEETGLIVPLTRWVLHTACSQMQRWQAVGLVPGHVAVNLSAGPFIEAALLDDVREVLTETGMDPTLLELEITESMMMGCAAESRAILIGLKTLGVRIAIDDFGIGYSSLSQLKNLPVDIIKMDRSFINDVPGDRVDEAIATAIIAMGKSLRAAVVAEGVEAVEQLDFLRGLGCDQIQGYYFSKPLPAVEFEELLRSELMRGAK</sequence>
<dbReference type="SUPFAM" id="SSF141868">
    <property type="entry name" value="EAL domain-like"/>
    <property type="match status" value="1"/>
</dbReference>
<dbReference type="EMBL" id="JAEPBG010000007">
    <property type="protein sequence ID" value="MBK4736237.1"/>
    <property type="molecule type" value="Genomic_DNA"/>
</dbReference>
<dbReference type="InterPro" id="IPR029787">
    <property type="entry name" value="Nucleotide_cyclase"/>
</dbReference>
<evidence type="ECO:0000259" key="2">
    <source>
        <dbReference type="PROSITE" id="PS50883"/>
    </source>
</evidence>
<dbReference type="InterPro" id="IPR052155">
    <property type="entry name" value="Biofilm_reg_signaling"/>
</dbReference>
<reference evidence="4" key="1">
    <citation type="submission" date="2021-01" db="EMBL/GenBank/DDBJ databases">
        <title>Genome sequence of strain Noviherbaspirillum sp. DKR-6.</title>
        <authorList>
            <person name="Chaudhary D.K."/>
        </authorList>
    </citation>
    <scope>NUCLEOTIDE SEQUENCE</scope>
    <source>
        <strain evidence="4">DKR-6</strain>
    </source>
</reference>
<dbReference type="InterPro" id="IPR035919">
    <property type="entry name" value="EAL_sf"/>
</dbReference>
<keyword evidence="5" id="KW-1185">Reference proteome</keyword>
<gene>
    <name evidence="4" type="ORF">JJB74_16565</name>
</gene>
<dbReference type="InterPro" id="IPR000160">
    <property type="entry name" value="GGDEF_dom"/>
</dbReference>
<dbReference type="InterPro" id="IPR001633">
    <property type="entry name" value="EAL_dom"/>
</dbReference>
<evidence type="ECO:0000313" key="4">
    <source>
        <dbReference type="EMBL" id="MBK4736237.1"/>
    </source>
</evidence>
<dbReference type="Gene3D" id="3.30.70.270">
    <property type="match status" value="1"/>
</dbReference>
<dbReference type="SMART" id="SM00052">
    <property type="entry name" value="EAL"/>
    <property type="match status" value="1"/>
</dbReference>
<dbReference type="PANTHER" id="PTHR44757">
    <property type="entry name" value="DIGUANYLATE CYCLASE DGCP"/>
    <property type="match status" value="1"/>
</dbReference>
<dbReference type="PANTHER" id="PTHR44757:SF2">
    <property type="entry name" value="BIOFILM ARCHITECTURE MAINTENANCE PROTEIN MBAA"/>
    <property type="match status" value="1"/>
</dbReference>
<dbReference type="Proteomes" id="UP000622890">
    <property type="component" value="Unassembled WGS sequence"/>
</dbReference>
<evidence type="ECO:0000259" key="3">
    <source>
        <dbReference type="PROSITE" id="PS50887"/>
    </source>
</evidence>
<dbReference type="CDD" id="cd01948">
    <property type="entry name" value="EAL"/>
    <property type="match status" value="1"/>
</dbReference>
<accession>A0A934SV06</accession>
<organism evidence="4 5">
    <name type="scientific">Noviherbaspirillum pedocola</name>
    <dbReference type="NCBI Taxonomy" id="2801341"/>
    <lineage>
        <taxon>Bacteria</taxon>
        <taxon>Pseudomonadati</taxon>
        <taxon>Pseudomonadota</taxon>
        <taxon>Betaproteobacteria</taxon>
        <taxon>Burkholderiales</taxon>
        <taxon>Oxalobacteraceae</taxon>
        <taxon>Noviherbaspirillum</taxon>
    </lineage>
</organism>
<feature type="domain" description="EAL" evidence="2">
    <location>
        <begin position="246"/>
        <end position="500"/>
    </location>
</feature>
<feature type="domain" description="GGDEF" evidence="3">
    <location>
        <begin position="105"/>
        <end position="237"/>
    </location>
</feature>
<evidence type="ECO:0000313" key="5">
    <source>
        <dbReference type="Proteomes" id="UP000622890"/>
    </source>
</evidence>
<protein>
    <submittedName>
        <fullName evidence="4">Bifunctional diguanylate cyclase/phosphodiesterase</fullName>
    </submittedName>
</protein>
<dbReference type="Pfam" id="PF00563">
    <property type="entry name" value="EAL"/>
    <property type="match status" value="1"/>
</dbReference>
<evidence type="ECO:0000256" key="1">
    <source>
        <dbReference type="SAM" id="MobiDB-lite"/>
    </source>
</evidence>
<dbReference type="Pfam" id="PF00990">
    <property type="entry name" value="GGDEF"/>
    <property type="match status" value="1"/>
</dbReference>
<feature type="region of interest" description="Disordered" evidence="1">
    <location>
        <begin position="1"/>
        <end position="21"/>
    </location>
</feature>
<dbReference type="PROSITE" id="PS50887">
    <property type="entry name" value="GGDEF"/>
    <property type="match status" value="1"/>
</dbReference>
<dbReference type="NCBIfam" id="TIGR00254">
    <property type="entry name" value="GGDEF"/>
    <property type="match status" value="1"/>
</dbReference>
<proteinExistence type="predicted"/>